<accession>A0ABN9I7H5</accession>
<protein>
    <submittedName>
        <fullName evidence="1">Uncharacterized protein</fullName>
    </submittedName>
</protein>
<reference evidence="1 2" key="1">
    <citation type="submission" date="2023-07" db="EMBL/GenBank/DDBJ databases">
        <authorList>
            <person name="Peeters C."/>
        </authorList>
    </citation>
    <scope>NUCLEOTIDE SEQUENCE [LARGE SCALE GENOMIC DNA]</scope>
    <source>
        <strain evidence="1 2">R-38712</strain>
    </source>
</reference>
<evidence type="ECO:0000313" key="2">
    <source>
        <dbReference type="Proteomes" id="UP001189303"/>
    </source>
</evidence>
<evidence type="ECO:0000313" key="1">
    <source>
        <dbReference type="EMBL" id="CAJ0727679.1"/>
    </source>
</evidence>
<keyword evidence="2" id="KW-1185">Reference proteome</keyword>
<organism evidence="1 2">
    <name type="scientific">Ralstonia pickettii</name>
    <name type="common">Burkholderia pickettii</name>
    <dbReference type="NCBI Taxonomy" id="329"/>
    <lineage>
        <taxon>Bacteria</taxon>
        <taxon>Pseudomonadati</taxon>
        <taxon>Pseudomonadota</taxon>
        <taxon>Betaproteobacteria</taxon>
        <taxon>Burkholderiales</taxon>
        <taxon>Burkholderiaceae</taxon>
        <taxon>Ralstonia</taxon>
    </lineage>
</organism>
<sequence length="144" mass="15335">MRTTLRQPLIFAGHSAAVKDALAHRYPDVMRMKSCLRAAGYEVADADLAAAWISHSSSESTDWSAAPDEEGALLAILLQGETPLLISPGALHHWRTTVLDTDDGSGDQIVPLPDELMSAMGWSIGDALEIGATAAGDVRLRKVT</sequence>
<gene>
    <name evidence="1" type="ORF">R38712_03454</name>
</gene>
<dbReference type="Proteomes" id="UP001189303">
    <property type="component" value="Unassembled WGS sequence"/>
</dbReference>
<proteinExistence type="predicted"/>
<dbReference type="RefSeq" id="WP_012761034.1">
    <property type="nucleotide sequence ID" value="NZ_CATWFT010000011.1"/>
</dbReference>
<comment type="caution">
    <text evidence="1">The sequence shown here is derived from an EMBL/GenBank/DDBJ whole genome shotgun (WGS) entry which is preliminary data.</text>
</comment>
<name>A0ABN9I7H5_RALPI</name>
<dbReference type="EMBL" id="CATWFT010000011">
    <property type="protein sequence ID" value="CAJ0727679.1"/>
    <property type="molecule type" value="Genomic_DNA"/>
</dbReference>